<gene>
    <name evidence="1" type="ORF">CCE01nite_08630</name>
</gene>
<reference evidence="1" key="1">
    <citation type="submission" date="2019-06" db="EMBL/GenBank/DDBJ databases">
        <title>Whole genome shotgun sequence of Cellulomonas cellasea NBRC 3753.</title>
        <authorList>
            <person name="Hosoyama A."/>
            <person name="Uohara A."/>
            <person name="Ohji S."/>
            <person name="Ichikawa N."/>
        </authorList>
    </citation>
    <scope>NUCLEOTIDE SEQUENCE [LARGE SCALE GENOMIC DNA]</scope>
    <source>
        <strain evidence="1">NBRC 3753</strain>
    </source>
</reference>
<name>A0A4Y3KTZ4_9CELL</name>
<sequence>MAGRRHSHARRRGVARLAVVAAVVLGLVPLAAVPAAAQTTFLCSDFVTEGRPGYVYYQRIEGDLVADIPWCYLVFTTVVGDVEVLEGATFDTHSSTLLGDVRAAGDTALEETTVLGSVVLTAPGTNVDLKSSHVADDVLGDGASVSLRWSTVAGRYETTATARIVSSMVSGAFSARGGRVVVHWSEFGDQVLLAGTWEVILCGASIAGDLTVTEQRNYARLGVLDQIACRTYVAGSALLLSNPHSLDLGDLDIRGDLVCEGNTGPRGITGLDRVSVAGTRSGQCAAAS</sequence>
<dbReference type="EMBL" id="BJLR01000009">
    <property type="protein sequence ID" value="GEA86914.1"/>
    <property type="molecule type" value="Genomic_DNA"/>
</dbReference>
<protein>
    <submittedName>
        <fullName evidence="1">Uncharacterized protein</fullName>
    </submittedName>
</protein>
<comment type="caution">
    <text evidence="1">The sequence shown here is derived from an EMBL/GenBank/DDBJ whole genome shotgun (WGS) entry which is preliminary data.</text>
</comment>
<dbReference type="AlphaFoldDB" id="A0A4Y3KTZ4"/>
<evidence type="ECO:0000313" key="2">
    <source>
        <dbReference type="Proteomes" id="UP000317046"/>
    </source>
</evidence>
<keyword evidence="2" id="KW-1185">Reference proteome</keyword>
<accession>A0A4Y3KTZ4</accession>
<evidence type="ECO:0000313" key="1">
    <source>
        <dbReference type="EMBL" id="GEA86914.1"/>
    </source>
</evidence>
<organism evidence="1 2">
    <name type="scientific">Cellulomonas cellasea</name>
    <dbReference type="NCBI Taxonomy" id="43670"/>
    <lineage>
        <taxon>Bacteria</taxon>
        <taxon>Bacillati</taxon>
        <taxon>Actinomycetota</taxon>
        <taxon>Actinomycetes</taxon>
        <taxon>Micrococcales</taxon>
        <taxon>Cellulomonadaceae</taxon>
        <taxon>Cellulomonas</taxon>
    </lineage>
</organism>
<proteinExistence type="predicted"/>
<dbReference type="Proteomes" id="UP000317046">
    <property type="component" value="Unassembled WGS sequence"/>
</dbReference>